<dbReference type="InterPro" id="IPR041588">
    <property type="entry name" value="Integrase_H2C2"/>
</dbReference>
<feature type="region of interest" description="Disordered" evidence="9">
    <location>
        <begin position="306"/>
        <end position="346"/>
    </location>
</feature>
<dbReference type="EC" id="2.7.7.49" evidence="1"/>
<dbReference type="GO" id="GO:0008270">
    <property type="term" value="F:zinc ion binding"/>
    <property type="evidence" value="ECO:0007669"/>
    <property type="project" value="UniProtKB-KW"/>
</dbReference>
<evidence type="ECO:0000256" key="3">
    <source>
        <dbReference type="ARBA" id="ARBA00022695"/>
    </source>
</evidence>
<evidence type="ECO:0000256" key="4">
    <source>
        <dbReference type="ARBA" id="ARBA00022722"/>
    </source>
</evidence>
<dbReference type="OrthoDB" id="415724at2759"/>
<dbReference type="Pfam" id="PF17921">
    <property type="entry name" value="Integrase_H2C2"/>
    <property type="match status" value="1"/>
</dbReference>
<evidence type="ECO:0000313" key="13">
    <source>
        <dbReference type="Proteomes" id="UP000237271"/>
    </source>
</evidence>
<dbReference type="Gene3D" id="3.30.420.10">
    <property type="entry name" value="Ribonuclease H-like superfamily/Ribonuclease H"/>
    <property type="match status" value="1"/>
</dbReference>
<keyword evidence="7" id="KW-0695">RNA-directed DNA polymerase</keyword>
<organism evidence="12 13">
    <name type="scientific">Phytophthora palmivora</name>
    <dbReference type="NCBI Taxonomy" id="4796"/>
    <lineage>
        <taxon>Eukaryota</taxon>
        <taxon>Sar</taxon>
        <taxon>Stramenopiles</taxon>
        <taxon>Oomycota</taxon>
        <taxon>Peronosporomycetes</taxon>
        <taxon>Peronosporales</taxon>
        <taxon>Peronosporaceae</taxon>
        <taxon>Phytophthora</taxon>
    </lineage>
</organism>
<dbReference type="InterPro" id="IPR041373">
    <property type="entry name" value="RT_RNaseH"/>
</dbReference>
<feature type="compositionally biased region" description="Basic and acidic residues" evidence="9">
    <location>
        <begin position="323"/>
        <end position="332"/>
    </location>
</feature>
<keyword evidence="8" id="KW-0862">Zinc</keyword>
<dbReference type="Pfam" id="PF17917">
    <property type="entry name" value="RT_RNaseH"/>
    <property type="match status" value="1"/>
</dbReference>
<evidence type="ECO:0000256" key="6">
    <source>
        <dbReference type="ARBA" id="ARBA00022801"/>
    </source>
</evidence>
<reference evidence="12 13" key="1">
    <citation type="journal article" date="2017" name="Genome Biol. Evol.">
        <title>Phytophthora megakarya and P. palmivora, closely related causal agents of cacao black pod rot, underwent increases in genome sizes and gene numbers by different mechanisms.</title>
        <authorList>
            <person name="Ali S.S."/>
            <person name="Shao J."/>
            <person name="Lary D.J."/>
            <person name="Kronmiller B."/>
            <person name="Shen D."/>
            <person name="Strem M.D."/>
            <person name="Amoako-Attah I."/>
            <person name="Akrofi A.Y."/>
            <person name="Begoude B.A."/>
            <person name="Ten Hoopen G.M."/>
            <person name="Coulibaly K."/>
            <person name="Kebe B.I."/>
            <person name="Melnick R.L."/>
            <person name="Guiltinan M.J."/>
            <person name="Tyler B.M."/>
            <person name="Meinhardt L.W."/>
            <person name="Bailey B.A."/>
        </authorList>
    </citation>
    <scope>NUCLEOTIDE SEQUENCE [LARGE SCALE GENOMIC DNA]</scope>
    <source>
        <strain evidence="13">sbr112.9</strain>
    </source>
</reference>
<dbReference type="GO" id="GO:0004519">
    <property type="term" value="F:endonuclease activity"/>
    <property type="evidence" value="ECO:0007669"/>
    <property type="project" value="UniProtKB-KW"/>
</dbReference>
<feature type="domain" description="CCHC-type" evidence="10">
    <location>
        <begin position="290"/>
        <end position="306"/>
    </location>
</feature>
<dbReference type="CDD" id="cd01647">
    <property type="entry name" value="RT_LTR"/>
    <property type="match status" value="1"/>
</dbReference>
<dbReference type="GO" id="GO:0003676">
    <property type="term" value="F:nucleic acid binding"/>
    <property type="evidence" value="ECO:0007669"/>
    <property type="project" value="InterPro"/>
</dbReference>
<keyword evidence="4" id="KW-0540">Nuclease</keyword>
<dbReference type="InterPro" id="IPR050951">
    <property type="entry name" value="Retrovirus_Pol_polyprotein"/>
</dbReference>
<dbReference type="Gene3D" id="1.10.340.70">
    <property type="match status" value="1"/>
</dbReference>
<dbReference type="InterPro" id="IPR043502">
    <property type="entry name" value="DNA/RNA_pol_sf"/>
</dbReference>
<dbReference type="PROSITE" id="PS50158">
    <property type="entry name" value="ZF_CCHC"/>
    <property type="match status" value="1"/>
</dbReference>
<dbReference type="InterPro" id="IPR001878">
    <property type="entry name" value="Znf_CCHC"/>
</dbReference>
<dbReference type="GO" id="GO:0016787">
    <property type="term" value="F:hydrolase activity"/>
    <property type="evidence" value="ECO:0007669"/>
    <property type="project" value="UniProtKB-KW"/>
</dbReference>
<sequence>MEQAAFVNLAPGQQEALKKLMSLLGPEGVAHLASQGPDAINARLKAFSSYENAMLEHIQQGMSTAAPSMTTAALQGSTRPKPLMSSVQSFEGKEGENLMLWIREVEMAMSSALLQTEHQRVTLAISKLRGRAREWALTNGSSVDGAFPAWDELKRQLSRVFLPPNHAYRVRSRFLACRQGKKELLDYVQELRTLIVGMFADPLPEVVTTTVFMDGLRTGVARTEVFRSRPSSFEEAVAVALNAEHNFRSARMDWSVPLASPPEGPVPMDLSYAEDEAAELRAAEQRRGIRRCFSCGSTDHLRTGCPLRRSRKAQLSRNTASSRKSDSSRGNDHSQGQQGLAPERSIISQTNRVCKPGLLGVEATVKGFEKTWIVLIDSGASGNYVRRSTVEGSQLYAEALRARASDVVTVRLATGTRVTVPKVPLDLGVKFFDFDSRERCLVLDLDSRYDLILGMAWLERHEPWIDWKSKTLGATHFSPDGALASHEPTSARTQKRYWREHWTESVSFLDVGVSELVNACVGDTRTELGATLTTSDGPERSSLDERGVARNPLGGVGPTRDTPPRVQVDAVGNEPRFHGLRPDDNCVVARTPLSSTRPDGKLLRAHIGSCGNVSAVALGRGGSGVALLPSSTRSRARRRRRMRHSASATLYTSDEVSSVSSEDAPRDCSEQLYTLVNGVTGEVDGDISLSDLPTVDALRKLDEMSVAELGDALKAGDLAEMVLIRPAEELNSSSLIDEAVLEDTKQALNARSGSAILKDPSDPFHSLLLEYGDVVSKTPPMGLPPDRGVRHEIDLVPGTKYCVTRQWPLPKEQCDVIDAFFRAKHEVGLVRESKFPHSMPTFCVRKPNGKWRIVHAFNKLNAATIPAQTPIPRKDVLQNNTVGLHCIFLMRASDITLTAVSTPSGMLWEWLVMPQGLSNAPATFNRLATQLFRPHRAYAQTYFDDIFVHGRAEHGRSDVENHVDHLRAVLECMRTNKLYANADKCIFGAKEIPFLGCFIGKRGLRADPAKVKAIVDWPVPVNLKDLRKWLGLANYLHMYSENYADLARPLSSLLKKDVEWCWNTIKESLLQAQILALPDPDRSFRFICDASDFDISYALLQADTDGRERVIAFESRQLKAAEKNYPVHDKELLAMKYALVKFRVHLLGSKPFVIFTDHASLRTATQSPHLSQRMARWLSFFAEYNFEVKYKPGRQNALADALSRRPDYELAHVTSVSSSVTELIRATDARDEACVAVLRALGSEEFTDSNVALSVRLRARLHRYTLEGGLLITARYRILYEAHDVPLSGHLGREKTYGSVSRDYWWPKLYKWVKSYVSTCESCQRVKPSPHSAAPLASLPVPSGCWQSISMDFVFGLPKDSAGNTGVVVFVDRLSKMAHLAAVPDTIDGKGTALLFLDRVFRQHGLTESIVSDRDPRFTGEFWSAVFKVLGTRLDMSTADHPQTDGQTERANRVVEDILRSVCAETPKRWSAMLPVVEFAMNNAVHASTGFTPFYVNGLTHPRVPLTPSRRDSGLDGGEAEWLADVSPTAVYRCAETSG</sequence>
<evidence type="ECO:0000256" key="1">
    <source>
        <dbReference type="ARBA" id="ARBA00012493"/>
    </source>
</evidence>
<dbReference type="Gene3D" id="3.10.10.10">
    <property type="entry name" value="HIV Type 1 Reverse Transcriptase, subunit A, domain 1"/>
    <property type="match status" value="1"/>
</dbReference>
<dbReference type="Pfam" id="PF08284">
    <property type="entry name" value="RVP_2"/>
    <property type="match status" value="1"/>
</dbReference>
<dbReference type="GO" id="GO:0003964">
    <property type="term" value="F:RNA-directed DNA polymerase activity"/>
    <property type="evidence" value="ECO:0007669"/>
    <property type="project" value="UniProtKB-KW"/>
</dbReference>
<dbReference type="Pfam" id="PF00078">
    <property type="entry name" value="RVT_1"/>
    <property type="match status" value="1"/>
</dbReference>
<dbReference type="InterPro" id="IPR012337">
    <property type="entry name" value="RNaseH-like_sf"/>
</dbReference>
<accession>A0A2P4Y0C9</accession>
<dbReference type="PANTHER" id="PTHR37984">
    <property type="entry name" value="PROTEIN CBG26694"/>
    <property type="match status" value="1"/>
</dbReference>
<dbReference type="PROSITE" id="PS50994">
    <property type="entry name" value="INTEGRASE"/>
    <property type="match status" value="1"/>
</dbReference>
<dbReference type="InterPro" id="IPR001584">
    <property type="entry name" value="Integrase_cat-core"/>
</dbReference>
<dbReference type="InterPro" id="IPR000477">
    <property type="entry name" value="RT_dom"/>
</dbReference>
<dbReference type="InterPro" id="IPR021109">
    <property type="entry name" value="Peptidase_aspartic_dom_sf"/>
</dbReference>
<evidence type="ECO:0000313" key="12">
    <source>
        <dbReference type="EMBL" id="POM71256.1"/>
    </source>
</evidence>
<dbReference type="InterPro" id="IPR036397">
    <property type="entry name" value="RNaseH_sf"/>
</dbReference>
<dbReference type="SUPFAM" id="SSF56672">
    <property type="entry name" value="DNA/RNA polymerases"/>
    <property type="match status" value="1"/>
</dbReference>
<keyword evidence="3" id="KW-0548">Nucleotidyltransferase</keyword>
<evidence type="ECO:0000256" key="7">
    <source>
        <dbReference type="ARBA" id="ARBA00022918"/>
    </source>
</evidence>
<keyword evidence="8" id="KW-0479">Metal-binding</keyword>
<dbReference type="InterPro" id="IPR043128">
    <property type="entry name" value="Rev_trsase/Diguanyl_cyclase"/>
</dbReference>
<dbReference type="EMBL" id="NCKW01006555">
    <property type="protein sequence ID" value="POM71256.1"/>
    <property type="molecule type" value="Genomic_DNA"/>
</dbReference>
<evidence type="ECO:0000259" key="11">
    <source>
        <dbReference type="PROSITE" id="PS50994"/>
    </source>
</evidence>
<keyword evidence="5" id="KW-0255">Endonuclease</keyword>
<dbReference type="Gene3D" id="3.30.70.270">
    <property type="match status" value="2"/>
</dbReference>
<dbReference type="CDD" id="cd00303">
    <property type="entry name" value="retropepsin_like"/>
    <property type="match status" value="1"/>
</dbReference>
<feature type="compositionally biased region" description="Basic and acidic residues" evidence="9">
    <location>
        <begin position="537"/>
        <end position="548"/>
    </location>
</feature>
<evidence type="ECO:0000256" key="9">
    <source>
        <dbReference type="SAM" id="MobiDB-lite"/>
    </source>
</evidence>
<keyword evidence="13" id="KW-1185">Reference proteome</keyword>
<dbReference type="InterPro" id="IPR005162">
    <property type="entry name" value="Retrotrans_gag_dom"/>
</dbReference>
<dbReference type="Gene3D" id="2.40.70.10">
    <property type="entry name" value="Acid Proteases"/>
    <property type="match status" value="1"/>
</dbReference>
<proteinExistence type="predicted"/>
<feature type="region of interest" description="Disordered" evidence="9">
    <location>
        <begin position="529"/>
        <end position="565"/>
    </location>
</feature>
<keyword evidence="6" id="KW-0378">Hydrolase</keyword>
<dbReference type="PANTHER" id="PTHR37984:SF5">
    <property type="entry name" value="PROTEIN NYNRIN-LIKE"/>
    <property type="match status" value="1"/>
</dbReference>
<keyword evidence="8" id="KW-0863">Zinc-finger</keyword>
<evidence type="ECO:0000256" key="2">
    <source>
        <dbReference type="ARBA" id="ARBA00022679"/>
    </source>
</evidence>
<evidence type="ECO:0000259" key="10">
    <source>
        <dbReference type="PROSITE" id="PS50158"/>
    </source>
</evidence>
<evidence type="ECO:0000256" key="8">
    <source>
        <dbReference type="PROSITE-ProRule" id="PRU00047"/>
    </source>
</evidence>
<dbReference type="GO" id="GO:0015074">
    <property type="term" value="P:DNA integration"/>
    <property type="evidence" value="ECO:0007669"/>
    <property type="project" value="InterPro"/>
</dbReference>
<dbReference type="SUPFAM" id="SSF53098">
    <property type="entry name" value="Ribonuclease H-like"/>
    <property type="match status" value="1"/>
</dbReference>
<evidence type="ECO:0000256" key="5">
    <source>
        <dbReference type="ARBA" id="ARBA00022759"/>
    </source>
</evidence>
<name>A0A2P4Y0C9_9STRA</name>
<feature type="domain" description="Integrase catalytic" evidence="11">
    <location>
        <begin position="1336"/>
        <end position="1501"/>
    </location>
</feature>
<dbReference type="CDD" id="cd09274">
    <property type="entry name" value="RNase_HI_RT_Ty3"/>
    <property type="match status" value="1"/>
</dbReference>
<protein>
    <recommendedName>
        <fullName evidence="1">RNA-directed DNA polymerase</fullName>
        <ecNumber evidence="1">2.7.7.49</ecNumber>
    </recommendedName>
</protein>
<gene>
    <name evidence="12" type="ORF">PHPALM_12193</name>
</gene>
<keyword evidence="2" id="KW-0808">Transferase</keyword>
<dbReference type="Proteomes" id="UP000237271">
    <property type="component" value="Unassembled WGS sequence"/>
</dbReference>
<comment type="caution">
    <text evidence="12">The sequence shown here is derived from an EMBL/GenBank/DDBJ whole genome shotgun (WGS) entry which is preliminary data.</text>
</comment>
<dbReference type="Pfam" id="PF03732">
    <property type="entry name" value="Retrotrans_gag"/>
    <property type="match status" value="1"/>
</dbReference>